<comment type="subcellular location">
    <subcellularLocation>
        <location evidence="1">Nucleus</location>
        <location evidence="1">Nucleolus</location>
    </subcellularLocation>
</comment>
<dbReference type="InterPro" id="IPR027417">
    <property type="entry name" value="P-loop_NTPase"/>
</dbReference>
<dbReference type="InterPro" id="IPR044742">
    <property type="entry name" value="DEAD/DEAH_RhlB"/>
</dbReference>
<keyword evidence="5" id="KW-0698">rRNA processing</keyword>
<dbReference type="InterPro" id="IPR001650">
    <property type="entry name" value="Helicase_C-like"/>
</dbReference>
<dbReference type="SMART" id="SM00487">
    <property type="entry name" value="DEXDc"/>
    <property type="match status" value="1"/>
</dbReference>
<reference evidence="15" key="1">
    <citation type="submission" date="2017-08" db="EMBL/GenBank/DDBJ databases">
        <authorList>
            <person name="Polle J.E."/>
            <person name="Barry K."/>
            <person name="Cushman J."/>
            <person name="Schmutz J."/>
            <person name="Tran D."/>
            <person name="Hathwaick L.T."/>
            <person name="Yim W.C."/>
            <person name="Jenkins J."/>
            <person name="Mckie-Krisberg Z.M."/>
            <person name="Prochnik S."/>
            <person name="Lindquist E."/>
            <person name="Dockter R.B."/>
            <person name="Adam C."/>
            <person name="Molina H."/>
            <person name="Bunkerborg J."/>
            <person name="Jin E."/>
            <person name="Buchheim M."/>
            <person name="Magnuson J."/>
        </authorList>
    </citation>
    <scope>NUCLEOTIDE SEQUENCE</scope>
    <source>
        <strain evidence="15">CCAP 19/18</strain>
    </source>
</reference>
<dbReference type="PROSITE" id="PS00039">
    <property type="entry name" value="DEAD_ATP_HELICASE"/>
    <property type="match status" value="1"/>
</dbReference>
<proteinExistence type="inferred from homology"/>
<keyword evidence="8 12" id="KW-0347">Helicase</keyword>
<name>A0ABQ7GBR6_DUNSA</name>
<comment type="function">
    <text evidence="11">ATP-dependent RNA helicase required for 60S ribosomal subunit synthesis. Involved in efficient pre-rRNA processing, predominantly at site A3, which is necessary for the normal formation of 25S and 5.8S rRNAs.</text>
</comment>
<evidence type="ECO:0000256" key="2">
    <source>
        <dbReference type="ARBA" id="ARBA00009334"/>
    </source>
</evidence>
<evidence type="ECO:0000256" key="12">
    <source>
        <dbReference type="RuleBase" id="RU000492"/>
    </source>
</evidence>
<evidence type="ECO:0000256" key="9">
    <source>
        <dbReference type="ARBA" id="ARBA00022840"/>
    </source>
</evidence>
<dbReference type="Gene3D" id="3.40.50.300">
    <property type="entry name" value="P-loop containing nucleotide triphosphate hydrolases"/>
    <property type="match status" value="4"/>
</dbReference>
<evidence type="ECO:0000256" key="1">
    <source>
        <dbReference type="ARBA" id="ARBA00004604"/>
    </source>
</evidence>
<keyword evidence="7 12" id="KW-0378">Hydrolase</keyword>
<dbReference type="EMBL" id="MU069901">
    <property type="protein sequence ID" value="KAF5832054.1"/>
    <property type="molecule type" value="Genomic_DNA"/>
</dbReference>
<evidence type="ECO:0000256" key="4">
    <source>
        <dbReference type="ARBA" id="ARBA00022517"/>
    </source>
</evidence>
<evidence type="ECO:0000313" key="16">
    <source>
        <dbReference type="Proteomes" id="UP000815325"/>
    </source>
</evidence>
<evidence type="ECO:0000256" key="10">
    <source>
        <dbReference type="ARBA" id="ARBA00023242"/>
    </source>
</evidence>
<feature type="domain" description="Helicase ATP-binding" evidence="13">
    <location>
        <begin position="35"/>
        <end position="189"/>
    </location>
</feature>
<evidence type="ECO:0000256" key="7">
    <source>
        <dbReference type="ARBA" id="ARBA00022801"/>
    </source>
</evidence>
<evidence type="ECO:0000256" key="11">
    <source>
        <dbReference type="ARBA" id="ARBA00037449"/>
    </source>
</evidence>
<evidence type="ECO:0000313" key="15">
    <source>
        <dbReference type="EMBL" id="KAF5832054.1"/>
    </source>
</evidence>
<dbReference type="SUPFAM" id="SSF52540">
    <property type="entry name" value="P-loop containing nucleoside triphosphate hydrolases"/>
    <property type="match status" value="2"/>
</dbReference>
<dbReference type="EC" id="3.6.4.13" evidence="3"/>
<evidence type="ECO:0000256" key="8">
    <source>
        <dbReference type="ARBA" id="ARBA00022806"/>
    </source>
</evidence>
<dbReference type="CDD" id="cd00268">
    <property type="entry name" value="DEADc"/>
    <property type="match status" value="1"/>
</dbReference>
<dbReference type="GO" id="GO:0016787">
    <property type="term" value="F:hydrolase activity"/>
    <property type="evidence" value="ECO:0007669"/>
    <property type="project" value="UniProtKB-KW"/>
</dbReference>
<evidence type="ECO:0000259" key="13">
    <source>
        <dbReference type="PROSITE" id="PS51192"/>
    </source>
</evidence>
<comment type="caution">
    <text evidence="15">The sequence shown here is derived from an EMBL/GenBank/DDBJ whole genome shotgun (WGS) entry which is preliminary data.</text>
</comment>
<feature type="domain" description="Helicase C-terminal" evidence="14">
    <location>
        <begin position="150"/>
        <end position="325"/>
    </location>
</feature>
<dbReference type="InterPro" id="IPR014001">
    <property type="entry name" value="Helicase_ATP-bd"/>
</dbReference>
<dbReference type="Proteomes" id="UP000815325">
    <property type="component" value="Unassembled WGS sequence"/>
</dbReference>
<dbReference type="PANTHER" id="PTHR47958">
    <property type="entry name" value="ATP-DEPENDENT RNA HELICASE DBP3"/>
    <property type="match status" value="1"/>
</dbReference>
<evidence type="ECO:0000256" key="6">
    <source>
        <dbReference type="ARBA" id="ARBA00022741"/>
    </source>
</evidence>
<organism evidence="15 16">
    <name type="scientific">Dunaliella salina</name>
    <name type="common">Green alga</name>
    <name type="synonym">Protococcus salinus</name>
    <dbReference type="NCBI Taxonomy" id="3046"/>
    <lineage>
        <taxon>Eukaryota</taxon>
        <taxon>Viridiplantae</taxon>
        <taxon>Chlorophyta</taxon>
        <taxon>core chlorophytes</taxon>
        <taxon>Chlorophyceae</taxon>
        <taxon>CS clade</taxon>
        <taxon>Chlamydomonadales</taxon>
        <taxon>Dunaliellaceae</taxon>
        <taxon>Dunaliella</taxon>
    </lineage>
</organism>
<dbReference type="InterPro" id="IPR000629">
    <property type="entry name" value="RNA-helicase_DEAD-box_CS"/>
</dbReference>
<evidence type="ECO:0000259" key="14">
    <source>
        <dbReference type="PROSITE" id="PS51194"/>
    </source>
</evidence>
<evidence type="ECO:0000256" key="5">
    <source>
        <dbReference type="ARBA" id="ARBA00022552"/>
    </source>
</evidence>
<keyword evidence="6 12" id="KW-0547">Nucleotide-binding</keyword>
<keyword evidence="9 12" id="KW-0067">ATP-binding</keyword>
<dbReference type="PROSITE" id="PS51194">
    <property type="entry name" value="HELICASE_CTER"/>
    <property type="match status" value="1"/>
</dbReference>
<dbReference type="Pfam" id="PF00270">
    <property type="entry name" value="DEAD"/>
    <property type="match status" value="2"/>
</dbReference>
<keyword evidence="16" id="KW-1185">Reference proteome</keyword>
<keyword evidence="10" id="KW-0539">Nucleus</keyword>
<dbReference type="PROSITE" id="PS51192">
    <property type="entry name" value="HELICASE_ATP_BIND_1"/>
    <property type="match status" value="1"/>
</dbReference>
<evidence type="ECO:0000256" key="3">
    <source>
        <dbReference type="ARBA" id="ARBA00012552"/>
    </source>
</evidence>
<sequence length="394" mass="42705">MEDPDLNGRDRGRKMGFEVTKAGFTSPTPIQASAWPVLLGGSDIVAVSKTGSGKTCGFLLPGMMHIKKAGKKDMRQGPQLLVLAPTRECLSGGVPKGPQLRDLNTGVHLAIATPGRLNDFLEAGQVRLGQVSYLVLDEADRMLDMGFEPQIQQIVKAIPAKRQTVFFSATWPMAVRKIASQFVGPRTVHIFVGDGAGVDGKLVANKSITQYVKVVGGRNDKVAELQRILRSKPAGTRFMVFCKTKSMCDQLTTSLPKDLKSAALLATRFPRVEDYIHRIGRTGRAGAQGESHTFFTSDDAKHARKLSQIMSEVKQAVPPELAAMAEQTIKKKRKAYAGQTLRVFGTHSLNGKLAGAALKDSLLQLFTFMCLHAMSEANQAVHPELAAVCLQAII</sequence>
<keyword evidence="4" id="KW-0690">Ribosome biogenesis</keyword>
<gene>
    <name evidence="15" type="ORF">DUNSADRAFT_12198</name>
</gene>
<dbReference type="InterPro" id="IPR011545">
    <property type="entry name" value="DEAD/DEAH_box_helicase_dom"/>
</dbReference>
<accession>A0ABQ7GBR6</accession>
<protein>
    <recommendedName>
        <fullName evidence="3">RNA helicase</fullName>
        <ecNumber evidence="3">3.6.4.13</ecNumber>
    </recommendedName>
</protein>
<comment type="similarity">
    <text evidence="2">Belongs to the DEAD box helicase family. DDX5/DBP2 subfamily.</text>
</comment>